<reference evidence="1" key="1">
    <citation type="submission" date="2020-05" db="EMBL/GenBank/DDBJ databases">
        <authorList>
            <person name="Chiriac C."/>
            <person name="Salcher M."/>
            <person name="Ghai R."/>
            <person name="Kavagutti S V."/>
        </authorList>
    </citation>
    <scope>NUCLEOTIDE SEQUENCE</scope>
</reference>
<dbReference type="EMBL" id="CAEZTD010000028">
    <property type="protein sequence ID" value="CAB4558169.1"/>
    <property type="molecule type" value="Genomic_DNA"/>
</dbReference>
<protein>
    <submittedName>
        <fullName evidence="1">Unannotated protein</fullName>
    </submittedName>
</protein>
<sequence>MNLFDHTTRVCKTARCAGVLNQRAEAGGNILARGEVNFDNLDVKRFGATENERLGLRERVGVDHEHVRLDLGRTASEQHGFDRSRTLVEHRTVGDVETGEVADHRLKVQDRFETALRNLGLVRRVGRVPTRVFEHVALDHGGSDRAVVTLTNQRAAHGVARRHRTQLLNRLGLARRNRQQRRPQRAELVDLNGGGDGRIDQVFESTVTELIEHSTLCDRIDANVTVTKGHSAAGHEISLLSGEGGVLVCAEQFGKI</sequence>
<name>A0A6J6D5X4_9ZZZZ</name>
<evidence type="ECO:0000313" key="1">
    <source>
        <dbReference type="EMBL" id="CAB4558169.1"/>
    </source>
</evidence>
<accession>A0A6J6D5X4</accession>
<proteinExistence type="predicted"/>
<dbReference type="AlphaFoldDB" id="A0A6J6D5X4"/>
<organism evidence="1">
    <name type="scientific">freshwater metagenome</name>
    <dbReference type="NCBI Taxonomy" id="449393"/>
    <lineage>
        <taxon>unclassified sequences</taxon>
        <taxon>metagenomes</taxon>
        <taxon>ecological metagenomes</taxon>
    </lineage>
</organism>
<gene>
    <name evidence="1" type="ORF">UFOPK1591_00536</name>
</gene>